<accession>A0A409YUS3</accession>
<comment type="pathway">
    <text evidence="1">Mycotoxin biosynthesis.</text>
</comment>
<keyword evidence="3" id="KW-1133">Transmembrane helix</keyword>
<name>A0A409YUS3_9AGAR</name>
<sequence length="573" mass="65768">MFRLRTSSSTDEDVEDRKALLNNSPLLSDSSLPSRTTESRKWTVLPKTSTWALLCLLCTLVNILVLSIALRAKDPAATWSFLPLDRFSYQDIESLRRPSQFVGLDELYSAHFPPSRKLENYPILLASIDKANPSKVSNVGLEIYHPLVGSVLPDARQFRVSTIFQLRALDFRLDRCKLIVEFPNTTDPNPTHLDLFLLDQPHRIHEAQLSYSKRPKRRSLVSHITVQSGTTYTYPFASVEEEDERPWPHAMARFRARLGAEHGGVYTDLAVQSPLSPPLGHTHGYFKHKRRWMVILNSRLHSMRDPESIPTTPLPPSSLLDRILVMLKNRITHWHGLSTTSRVLKYAQGHELNLPSIILAEWNGIFKAPSCKDLPYLTTAVMITTRHVLIALNALVFLFILAPSLIAHNPFSWKKSTPVGAIQWYNSLKSIERVSMDVYDTEAYAMNDVGHQEWEAMFPHGKHTVQLYDDRNGPLPAGMNSSTFTVSLLHQMRCLTLYQVEYRKPQGDPKDIDPIIRHCLNYLRQQILCHMNTRLESSRNFKGQSKRGYALTCRDWTQVFEKAEENHLYWENH</sequence>
<evidence type="ECO:0000313" key="4">
    <source>
        <dbReference type="EMBL" id="PPR06719.1"/>
    </source>
</evidence>
<dbReference type="InParanoid" id="A0A409YUS3"/>
<keyword evidence="5" id="KW-1185">Reference proteome</keyword>
<dbReference type="Pfam" id="PF11807">
    <property type="entry name" value="UstYa"/>
    <property type="match status" value="1"/>
</dbReference>
<dbReference type="GO" id="GO:0043386">
    <property type="term" value="P:mycotoxin biosynthetic process"/>
    <property type="evidence" value="ECO:0007669"/>
    <property type="project" value="InterPro"/>
</dbReference>
<evidence type="ECO:0000256" key="2">
    <source>
        <dbReference type="ARBA" id="ARBA00035112"/>
    </source>
</evidence>
<comment type="similarity">
    <text evidence="2">Belongs to the ustYa family.</text>
</comment>
<evidence type="ECO:0000313" key="5">
    <source>
        <dbReference type="Proteomes" id="UP000284842"/>
    </source>
</evidence>
<feature type="transmembrane region" description="Helical" evidence="3">
    <location>
        <begin position="388"/>
        <end position="407"/>
    </location>
</feature>
<dbReference type="PANTHER" id="PTHR33365:SF4">
    <property type="entry name" value="CYCLOCHLOROTINE BIOSYNTHESIS PROTEIN O"/>
    <property type="match status" value="1"/>
</dbReference>
<dbReference type="OrthoDB" id="3687641at2759"/>
<gene>
    <name evidence="4" type="ORF">CVT24_013039</name>
</gene>
<proteinExistence type="inferred from homology"/>
<protein>
    <submittedName>
        <fullName evidence="4">Uncharacterized protein</fullName>
    </submittedName>
</protein>
<dbReference type="AlphaFoldDB" id="A0A409YUS3"/>
<comment type="caution">
    <text evidence="4">The sequence shown here is derived from an EMBL/GenBank/DDBJ whole genome shotgun (WGS) entry which is preliminary data.</text>
</comment>
<dbReference type="PANTHER" id="PTHR33365">
    <property type="entry name" value="YALI0B05434P"/>
    <property type="match status" value="1"/>
</dbReference>
<reference evidence="4 5" key="1">
    <citation type="journal article" date="2018" name="Evol. Lett.">
        <title>Horizontal gene cluster transfer increased hallucinogenic mushroom diversity.</title>
        <authorList>
            <person name="Reynolds H.T."/>
            <person name="Vijayakumar V."/>
            <person name="Gluck-Thaler E."/>
            <person name="Korotkin H.B."/>
            <person name="Matheny P.B."/>
            <person name="Slot J.C."/>
        </authorList>
    </citation>
    <scope>NUCLEOTIDE SEQUENCE [LARGE SCALE GENOMIC DNA]</scope>
    <source>
        <strain evidence="4 5">2629</strain>
    </source>
</reference>
<evidence type="ECO:0000256" key="3">
    <source>
        <dbReference type="SAM" id="Phobius"/>
    </source>
</evidence>
<feature type="transmembrane region" description="Helical" evidence="3">
    <location>
        <begin position="50"/>
        <end position="70"/>
    </location>
</feature>
<keyword evidence="3" id="KW-0812">Transmembrane</keyword>
<dbReference type="STRING" id="181874.A0A409YUS3"/>
<organism evidence="4 5">
    <name type="scientific">Panaeolus cyanescens</name>
    <dbReference type="NCBI Taxonomy" id="181874"/>
    <lineage>
        <taxon>Eukaryota</taxon>
        <taxon>Fungi</taxon>
        <taxon>Dikarya</taxon>
        <taxon>Basidiomycota</taxon>
        <taxon>Agaricomycotina</taxon>
        <taxon>Agaricomycetes</taxon>
        <taxon>Agaricomycetidae</taxon>
        <taxon>Agaricales</taxon>
        <taxon>Agaricineae</taxon>
        <taxon>Galeropsidaceae</taxon>
        <taxon>Panaeolus</taxon>
    </lineage>
</organism>
<dbReference type="Proteomes" id="UP000284842">
    <property type="component" value="Unassembled WGS sequence"/>
</dbReference>
<dbReference type="EMBL" id="NHTK01000586">
    <property type="protein sequence ID" value="PPR06719.1"/>
    <property type="molecule type" value="Genomic_DNA"/>
</dbReference>
<dbReference type="InterPro" id="IPR021765">
    <property type="entry name" value="UstYa-like"/>
</dbReference>
<evidence type="ECO:0000256" key="1">
    <source>
        <dbReference type="ARBA" id="ARBA00004685"/>
    </source>
</evidence>
<keyword evidence="3" id="KW-0472">Membrane</keyword>